<dbReference type="PROSITE" id="PS50943">
    <property type="entry name" value="HTH_CROC1"/>
    <property type="match status" value="1"/>
</dbReference>
<dbReference type="EMBL" id="AP014809">
    <property type="protein sequence ID" value="BAU90585.1"/>
    <property type="molecule type" value="Genomic_DNA"/>
</dbReference>
<accession>A0A160PDT4</accession>
<proteinExistence type="predicted"/>
<dbReference type="AlphaFoldDB" id="A0A160PDT4"/>
<sequence length="112" mass="12471">MPKLVPSRPDPMLDVLSTFRLKPTDTFKIVSSKGVLTINRRKSTGEVEQMRVRAKGSFQQLTKFEPAQITIAERRKLEAEMVKSGLTQSEVADLIGVSQATVSLDLKKLKKA</sequence>
<dbReference type="Gene3D" id="1.10.260.40">
    <property type="entry name" value="lambda repressor-like DNA-binding domains"/>
    <property type="match status" value="1"/>
</dbReference>
<dbReference type="RefSeq" id="WP_096484902.1">
    <property type="nucleotide sequence ID" value="NZ_AP014809.1"/>
</dbReference>
<gene>
    <name evidence="2" type="ORF">MPPM_1980</name>
</gene>
<organism evidence="2 3">
    <name type="scientific">Methylorubrum populi</name>
    <dbReference type="NCBI Taxonomy" id="223967"/>
    <lineage>
        <taxon>Bacteria</taxon>
        <taxon>Pseudomonadati</taxon>
        <taxon>Pseudomonadota</taxon>
        <taxon>Alphaproteobacteria</taxon>
        <taxon>Hyphomicrobiales</taxon>
        <taxon>Methylobacteriaceae</taxon>
        <taxon>Methylorubrum</taxon>
    </lineage>
</organism>
<feature type="domain" description="HTH cro/C1-type" evidence="1">
    <location>
        <begin position="77"/>
        <end position="103"/>
    </location>
</feature>
<evidence type="ECO:0000259" key="1">
    <source>
        <dbReference type="PROSITE" id="PS50943"/>
    </source>
</evidence>
<protein>
    <recommendedName>
        <fullName evidence="1">HTH cro/C1-type domain-containing protein</fullName>
    </recommendedName>
</protein>
<evidence type="ECO:0000313" key="3">
    <source>
        <dbReference type="Proteomes" id="UP000218288"/>
    </source>
</evidence>
<evidence type="ECO:0000313" key="2">
    <source>
        <dbReference type="EMBL" id="BAU90585.1"/>
    </source>
</evidence>
<dbReference type="OrthoDB" id="9255986at2"/>
<name>A0A160PDT4_9HYPH</name>
<dbReference type="InterPro" id="IPR001387">
    <property type="entry name" value="Cro/C1-type_HTH"/>
</dbReference>
<dbReference type="Proteomes" id="UP000218288">
    <property type="component" value="Chromosome"/>
</dbReference>
<dbReference type="GO" id="GO:0003677">
    <property type="term" value="F:DNA binding"/>
    <property type="evidence" value="ECO:0007669"/>
    <property type="project" value="InterPro"/>
</dbReference>
<reference evidence="2 3" key="1">
    <citation type="journal article" date="2016" name="Genome Announc.">
        <title>Complete Genome Sequence of Methylobacterium populi P-1M, Isolated from Pink-Pigmented Household Biofilm.</title>
        <authorList>
            <person name="Morohoshi T."/>
            <person name="Ikeda T."/>
        </authorList>
    </citation>
    <scope>NUCLEOTIDE SEQUENCE [LARGE SCALE GENOMIC DNA]</scope>
    <source>
        <strain evidence="2 3">P-1M</strain>
    </source>
</reference>
<dbReference type="InterPro" id="IPR010982">
    <property type="entry name" value="Lambda_DNA-bd_dom_sf"/>
</dbReference>